<dbReference type="Proteomes" id="UP000239899">
    <property type="component" value="Unassembled WGS sequence"/>
</dbReference>
<evidence type="ECO:0000313" key="2">
    <source>
        <dbReference type="EMBL" id="PRW50974.1"/>
    </source>
</evidence>
<proteinExistence type="predicted"/>
<feature type="region of interest" description="Disordered" evidence="1">
    <location>
        <begin position="49"/>
        <end position="112"/>
    </location>
</feature>
<name>A0A2P6TNS4_CHLSO</name>
<feature type="compositionally biased region" description="Low complexity" evidence="1">
    <location>
        <begin position="54"/>
        <end position="65"/>
    </location>
</feature>
<dbReference type="EMBL" id="LHPG02000010">
    <property type="protein sequence ID" value="PRW50974.1"/>
    <property type="molecule type" value="Genomic_DNA"/>
</dbReference>
<feature type="compositionally biased region" description="Low complexity" evidence="1">
    <location>
        <begin position="72"/>
        <end position="85"/>
    </location>
</feature>
<accession>A0A2P6TNS4</accession>
<reference evidence="2 3" key="1">
    <citation type="journal article" date="2018" name="Plant J.">
        <title>Genome sequences of Chlorella sorokiniana UTEX 1602 and Micractinium conductrix SAG 241.80: implications to maltose excretion by a green alga.</title>
        <authorList>
            <person name="Arriola M.B."/>
            <person name="Velmurugan N."/>
            <person name="Zhang Y."/>
            <person name="Plunkett M.H."/>
            <person name="Hondzo H."/>
            <person name="Barney B.M."/>
        </authorList>
    </citation>
    <scope>NUCLEOTIDE SEQUENCE [LARGE SCALE GENOMIC DNA]</scope>
    <source>
        <strain evidence="3">UTEX 1602</strain>
    </source>
</reference>
<sequence>MCQQQHHRLGKRLPGWAASPGGLAAAAALEALPASCCLGLPADQGAAMQQKPLADSQQDWAAAASRKPELVSSGSRGSSIPSTPSHACSLAMVTPPTGAPAHSSAGSTAATGAAAQEGTSQAAAAAAAAAATLGAWPQALLLQQVQAFQACVSMSPLIQSALLFLECDALHPPPACLPAEGGTADGEAEPAAGLECTLAQLLALHLRAGYQQATESSILACLWTMEALHSAWRSSATACLGSYVKLLAAFSPELVRKLTRDWPATFAKLKTGLVVAQADLLHRLEWRLMLSVHSELQPCHSALFSGQLSLASVCCAVRQRAAALGGTATALPESPGSCHSTATAEACAGATVVAPCGSSAVPAVVPSGSSTAMVPCGSCTCRERLTPDHRGVEVEQQPPAKRLRIAA</sequence>
<dbReference type="OrthoDB" id="517988at2759"/>
<keyword evidence="3" id="KW-1185">Reference proteome</keyword>
<feature type="compositionally biased region" description="Low complexity" evidence="1">
    <location>
        <begin position="94"/>
        <end position="112"/>
    </location>
</feature>
<organism evidence="2 3">
    <name type="scientific">Chlorella sorokiniana</name>
    <name type="common">Freshwater green alga</name>
    <dbReference type="NCBI Taxonomy" id="3076"/>
    <lineage>
        <taxon>Eukaryota</taxon>
        <taxon>Viridiplantae</taxon>
        <taxon>Chlorophyta</taxon>
        <taxon>core chlorophytes</taxon>
        <taxon>Trebouxiophyceae</taxon>
        <taxon>Chlorellales</taxon>
        <taxon>Chlorellaceae</taxon>
        <taxon>Chlorella clade</taxon>
        <taxon>Chlorella</taxon>
    </lineage>
</organism>
<dbReference type="AlphaFoldDB" id="A0A2P6TNS4"/>
<protein>
    <submittedName>
        <fullName evidence="2">Uncharacterized protein</fullName>
    </submittedName>
</protein>
<comment type="caution">
    <text evidence="2">The sequence shown here is derived from an EMBL/GenBank/DDBJ whole genome shotgun (WGS) entry which is preliminary data.</text>
</comment>
<gene>
    <name evidence="2" type="ORF">C2E21_5525</name>
</gene>
<evidence type="ECO:0000313" key="3">
    <source>
        <dbReference type="Proteomes" id="UP000239899"/>
    </source>
</evidence>
<evidence type="ECO:0000256" key="1">
    <source>
        <dbReference type="SAM" id="MobiDB-lite"/>
    </source>
</evidence>